<evidence type="ECO:0008006" key="7">
    <source>
        <dbReference type="Google" id="ProtNLM"/>
    </source>
</evidence>
<sequence>MPADPCKKLACEIQRCLVENNFQEVRCSPVFEAMRQCCMKHKPISLVCDGYSLEPRVFGPIWNHLVAPKL</sequence>
<comment type="similarity">
    <text evidence="2">Belongs to the CMC4 family.</text>
</comment>
<dbReference type="InterPro" id="IPR009069">
    <property type="entry name" value="Cys_alpha_HP_mot_SF"/>
</dbReference>
<dbReference type="GO" id="GO:0005758">
    <property type="term" value="C:mitochondrial intermembrane space"/>
    <property type="evidence" value="ECO:0007669"/>
    <property type="project" value="TreeGrafter"/>
</dbReference>
<dbReference type="PROSITE" id="PS51808">
    <property type="entry name" value="CHCH"/>
    <property type="match status" value="1"/>
</dbReference>
<evidence type="ECO:0000256" key="1">
    <source>
        <dbReference type="ARBA" id="ARBA00004173"/>
    </source>
</evidence>
<dbReference type="PANTHER" id="PTHR15590">
    <property type="entry name" value="CX9C MOTIF-CONTAINING PROTEIN 4"/>
    <property type="match status" value="1"/>
</dbReference>
<name>A0A5E4QV89_9NEOP</name>
<evidence type="ECO:0000256" key="3">
    <source>
        <dbReference type="ARBA" id="ARBA00023128"/>
    </source>
</evidence>
<reference evidence="5 6" key="1">
    <citation type="submission" date="2017-07" db="EMBL/GenBank/DDBJ databases">
        <authorList>
            <person name="Talla V."/>
            <person name="Backstrom N."/>
        </authorList>
    </citation>
    <scope>NUCLEOTIDE SEQUENCE [LARGE SCALE GENOMIC DNA]</scope>
</reference>
<keyword evidence="6" id="KW-1185">Reference proteome</keyword>
<dbReference type="InterPro" id="IPR027179">
    <property type="entry name" value="CMC4"/>
</dbReference>
<evidence type="ECO:0000313" key="5">
    <source>
        <dbReference type="EMBL" id="VVD01135.1"/>
    </source>
</evidence>
<dbReference type="Pfam" id="PF08991">
    <property type="entry name" value="CMC4"/>
    <property type="match status" value="1"/>
</dbReference>
<proteinExistence type="inferred from homology"/>
<dbReference type="PANTHER" id="PTHR15590:SF0">
    <property type="entry name" value="CX9C MOTIF-CONTAINING PROTEIN 4"/>
    <property type="match status" value="1"/>
</dbReference>
<protein>
    <recommendedName>
        <fullName evidence="7">Cx9C motif-containing protein 4</fullName>
    </recommendedName>
</protein>
<keyword evidence="3" id="KW-0496">Mitochondrion</keyword>
<dbReference type="Proteomes" id="UP000324832">
    <property type="component" value="Unassembled WGS sequence"/>
</dbReference>
<comment type="subcellular location">
    <subcellularLocation>
        <location evidence="1">Mitochondrion</location>
    </subcellularLocation>
</comment>
<dbReference type="Gene3D" id="1.10.287.1130">
    <property type="entry name" value="CytochromE C oxidase copper chaperone"/>
    <property type="match status" value="1"/>
</dbReference>
<evidence type="ECO:0000256" key="2">
    <source>
        <dbReference type="ARBA" id="ARBA00009858"/>
    </source>
</evidence>
<evidence type="ECO:0000313" key="6">
    <source>
        <dbReference type="Proteomes" id="UP000324832"/>
    </source>
</evidence>
<keyword evidence="4" id="KW-1015">Disulfide bond</keyword>
<dbReference type="AlphaFoldDB" id="A0A5E4QV89"/>
<dbReference type="SUPFAM" id="SSF47072">
    <property type="entry name" value="Cysteine alpha-hairpin motif"/>
    <property type="match status" value="1"/>
</dbReference>
<accession>A0A5E4QV89</accession>
<gene>
    <name evidence="5" type="ORF">LSINAPIS_LOCUS11623</name>
</gene>
<organism evidence="5 6">
    <name type="scientific">Leptidea sinapis</name>
    <dbReference type="NCBI Taxonomy" id="189913"/>
    <lineage>
        <taxon>Eukaryota</taxon>
        <taxon>Metazoa</taxon>
        <taxon>Ecdysozoa</taxon>
        <taxon>Arthropoda</taxon>
        <taxon>Hexapoda</taxon>
        <taxon>Insecta</taxon>
        <taxon>Pterygota</taxon>
        <taxon>Neoptera</taxon>
        <taxon>Endopterygota</taxon>
        <taxon>Lepidoptera</taxon>
        <taxon>Glossata</taxon>
        <taxon>Ditrysia</taxon>
        <taxon>Papilionoidea</taxon>
        <taxon>Pieridae</taxon>
        <taxon>Dismorphiinae</taxon>
        <taxon>Leptidea</taxon>
    </lineage>
</organism>
<evidence type="ECO:0000256" key="4">
    <source>
        <dbReference type="ARBA" id="ARBA00023157"/>
    </source>
</evidence>
<dbReference type="EMBL" id="FZQP02005199">
    <property type="protein sequence ID" value="VVD01135.1"/>
    <property type="molecule type" value="Genomic_DNA"/>
</dbReference>